<evidence type="ECO:0000313" key="5">
    <source>
        <dbReference type="EMBL" id="VDN15259.1"/>
    </source>
</evidence>
<dbReference type="PANTHER" id="PTHR12801:SF82">
    <property type="entry name" value="RNA EXONUCLEASE 5"/>
    <property type="match status" value="1"/>
</dbReference>
<dbReference type="CDD" id="cd06145">
    <property type="entry name" value="REX1_like"/>
    <property type="match status" value="1"/>
</dbReference>
<keyword evidence="2" id="KW-0378">Hydrolase</keyword>
<dbReference type="InterPro" id="IPR047021">
    <property type="entry name" value="REXO1/3/4-like"/>
</dbReference>
<dbReference type="GO" id="GO:0005634">
    <property type="term" value="C:nucleus"/>
    <property type="evidence" value="ECO:0007669"/>
    <property type="project" value="TreeGrafter"/>
</dbReference>
<dbReference type="SUPFAM" id="SSF53098">
    <property type="entry name" value="Ribonuclease H-like"/>
    <property type="match status" value="1"/>
</dbReference>
<dbReference type="Proteomes" id="UP000281553">
    <property type="component" value="Unassembled WGS sequence"/>
</dbReference>
<reference evidence="5 6" key="1">
    <citation type="submission" date="2018-11" db="EMBL/GenBank/DDBJ databases">
        <authorList>
            <consortium name="Pathogen Informatics"/>
        </authorList>
    </citation>
    <scope>NUCLEOTIDE SEQUENCE [LARGE SCALE GENOMIC DNA]</scope>
</reference>
<feature type="domain" description="Exonuclease" evidence="4">
    <location>
        <begin position="188"/>
        <end position="332"/>
    </location>
</feature>
<keyword evidence="6" id="KW-1185">Reference proteome</keyword>
<gene>
    <name evidence="5" type="ORF">DILT_LOCUS11090</name>
</gene>
<dbReference type="PANTHER" id="PTHR12801">
    <property type="entry name" value="RNA EXONUCLEASE REXO1 / RECO3 FAMILY MEMBER-RELATED"/>
    <property type="match status" value="1"/>
</dbReference>
<dbReference type="AlphaFoldDB" id="A0A3P7P453"/>
<dbReference type="OrthoDB" id="206335at2759"/>
<keyword evidence="3" id="KW-0269">Exonuclease</keyword>
<evidence type="ECO:0000313" key="6">
    <source>
        <dbReference type="Proteomes" id="UP000281553"/>
    </source>
</evidence>
<dbReference type="SMART" id="SM00479">
    <property type="entry name" value="EXOIII"/>
    <property type="match status" value="1"/>
</dbReference>
<proteinExistence type="predicted"/>
<name>A0A3P7P453_DIBLA</name>
<evidence type="ECO:0000256" key="2">
    <source>
        <dbReference type="ARBA" id="ARBA00022801"/>
    </source>
</evidence>
<dbReference type="EMBL" id="UYRU01061913">
    <property type="protein sequence ID" value="VDN15259.1"/>
    <property type="molecule type" value="Genomic_DNA"/>
</dbReference>
<protein>
    <recommendedName>
        <fullName evidence="4">Exonuclease domain-containing protein</fullName>
    </recommendedName>
</protein>
<keyword evidence="1" id="KW-0540">Nuclease</keyword>
<dbReference type="InterPro" id="IPR034922">
    <property type="entry name" value="REX1-like_exo"/>
</dbReference>
<dbReference type="GO" id="GO:0004527">
    <property type="term" value="F:exonuclease activity"/>
    <property type="evidence" value="ECO:0007669"/>
    <property type="project" value="UniProtKB-KW"/>
</dbReference>
<dbReference type="GO" id="GO:0003676">
    <property type="term" value="F:nucleic acid binding"/>
    <property type="evidence" value="ECO:0007669"/>
    <property type="project" value="InterPro"/>
</dbReference>
<dbReference type="InterPro" id="IPR013520">
    <property type="entry name" value="Ribonucl_H"/>
</dbReference>
<sequence length="359" mass="39711">MISLTERGNLTHFASVGEILCKNDIQVTSSLDLSKSAVILLYDGSPPSFPEDALFQDMFLKPPGFFSPLNYGFSWWEELLTVPSSFLTGHALEMAETKKPVTTPVGMKRRAQSDIGLSDLIAGRCAEQGASTPPAANKAKCAAPFLLPEALADDAFDRTQLLLNTDQMISYRCLFPQETYEPVTSSSPMFGLDCEMVITKVGSELARVTIVDELGCALMDRLVKPPNPVEDYVTRFSGITHQMLAGVDTRLADIQQEMRQILPPDAILVGHSIENDLKALKIFHPYIIDTSVIFNMSQCRTGKPKLRNLAQAFLGYASLFKIFVMVGRSPPEDDFSSNYPTSHPYTTTPLEDQCFYKLS</sequence>
<dbReference type="InterPro" id="IPR036397">
    <property type="entry name" value="RNaseH_sf"/>
</dbReference>
<dbReference type="InterPro" id="IPR012337">
    <property type="entry name" value="RNaseH-like_sf"/>
</dbReference>
<evidence type="ECO:0000259" key="4">
    <source>
        <dbReference type="SMART" id="SM00479"/>
    </source>
</evidence>
<accession>A0A3P7P453</accession>
<dbReference type="Pfam" id="PF00929">
    <property type="entry name" value="RNase_T"/>
    <property type="match status" value="1"/>
</dbReference>
<dbReference type="Gene3D" id="3.30.420.10">
    <property type="entry name" value="Ribonuclease H-like superfamily/Ribonuclease H"/>
    <property type="match status" value="1"/>
</dbReference>
<evidence type="ECO:0000256" key="1">
    <source>
        <dbReference type="ARBA" id="ARBA00022722"/>
    </source>
</evidence>
<evidence type="ECO:0000256" key="3">
    <source>
        <dbReference type="ARBA" id="ARBA00022839"/>
    </source>
</evidence>
<organism evidence="5 6">
    <name type="scientific">Dibothriocephalus latus</name>
    <name type="common">Fish tapeworm</name>
    <name type="synonym">Diphyllobothrium latum</name>
    <dbReference type="NCBI Taxonomy" id="60516"/>
    <lineage>
        <taxon>Eukaryota</taxon>
        <taxon>Metazoa</taxon>
        <taxon>Spiralia</taxon>
        <taxon>Lophotrochozoa</taxon>
        <taxon>Platyhelminthes</taxon>
        <taxon>Cestoda</taxon>
        <taxon>Eucestoda</taxon>
        <taxon>Diphyllobothriidea</taxon>
        <taxon>Diphyllobothriidae</taxon>
        <taxon>Dibothriocephalus</taxon>
    </lineage>
</organism>